<evidence type="ECO:0000313" key="3">
    <source>
        <dbReference type="EMBL" id="UZW75826.1"/>
    </source>
</evidence>
<feature type="chain" id="PRO_5039681414" evidence="1">
    <location>
        <begin position="21"/>
        <end position="190"/>
    </location>
</feature>
<feature type="domain" description="Chalcone isomerase" evidence="2">
    <location>
        <begin position="20"/>
        <end position="189"/>
    </location>
</feature>
<dbReference type="SUPFAM" id="SSF54626">
    <property type="entry name" value="Chalcone isomerase"/>
    <property type="match status" value="1"/>
</dbReference>
<keyword evidence="1" id="KW-0732">Signal</keyword>
<keyword evidence="3" id="KW-0413">Isomerase</keyword>
<protein>
    <submittedName>
        <fullName evidence="3">Chalcone isomerase family protein</fullName>
    </submittedName>
</protein>
<dbReference type="AlphaFoldDB" id="A0A9E8HMV4"/>
<proteinExistence type="predicted"/>
<reference evidence="3" key="1">
    <citation type="submission" date="2022-07" db="EMBL/GenBank/DDBJ databases">
        <title>Alkalimarinus sp. nov., isolated from gut of a Alitta virens.</title>
        <authorList>
            <person name="Yang A.I."/>
            <person name="Shin N.-R."/>
        </authorList>
    </citation>
    <scope>NUCLEOTIDE SEQUENCE</scope>
    <source>
        <strain evidence="3">FA028</strain>
    </source>
</reference>
<dbReference type="Pfam" id="PF16036">
    <property type="entry name" value="Chalcone_3"/>
    <property type="match status" value="1"/>
</dbReference>
<evidence type="ECO:0000256" key="1">
    <source>
        <dbReference type="SAM" id="SignalP"/>
    </source>
</evidence>
<sequence>MRALSSFLLILTLLPLHAHARSISDVKLEEIIKVDDSGAELSLNGASLRKTYMVINTYVGGLYLETPSHDENKILETDEHRRMLFHVLLRKVTARKIAQALKDALVLNISREEQETLEPNINQFLSMFEGKLKRGDEVSIDYIPGEGTRVIIGGNNKGTVPGKQFADALLSVWVGENPVGNDFKQDILGY</sequence>
<accession>A0A9E8HMV4</accession>
<dbReference type="InterPro" id="IPR016087">
    <property type="entry name" value="Chalcone_isomerase"/>
</dbReference>
<evidence type="ECO:0000313" key="4">
    <source>
        <dbReference type="Proteomes" id="UP001164472"/>
    </source>
</evidence>
<feature type="signal peptide" evidence="1">
    <location>
        <begin position="1"/>
        <end position="20"/>
    </location>
</feature>
<gene>
    <name evidence="3" type="ORF">NNL22_04380</name>
</gene>
<dbReference type="InterPro" id="IPR036298">
    <property type="entry name" value="Chalcone_isomerase_sf"/>
</dbReference>
<organism evidence="3 4">
    <name type="scientific">Alkalimarinus sediminis</name>
    <dbReference type="NCBI Taxonomy" id="1632866"/>
    <lineage>
        <taxon>Bacteria</taxon>
        <taxon>Pseudomonadati</taxon>
        <taxon>Pseudomonadota</taxon>
        <taxon>Gammaproteobacteria</taxon>
        <taxon>Alteromonadales</taxon>
        <taxon>Alteromonadaceae</taxon>
        <taxon>Alkalimarinus</taxon>
    </lineage>
</organism>
<dbReference type="Gene3D" id="3.50.70.10">
    <property type="match status" value="1"/>
</dbReference>
<dbReference type="RefSeq" id="WP_251811576.1">
    <property type="nucleotide sequence ID" value="NZ_CP101527.1"/>
</dbReference>
<keyword evidence="4" id="KW-1185">Reference proteome</keyword>
<dbReference type="GO" id="GO:0016872">
    <property type="term" value="F:intramolecular lyase activity"/>
    <property type="evidence" value="ECO:0007669"/>
    <property type="project" value="InterPro"/>
</dbReference>
<dbReference type="Proteomes" id="UP001164472">
    <property type="component" value="Chromosome"/>
</dbReference>
<dbReference type="InterPro" id="IPR016088">
    <property type="entry name" value="Chalcone_isomerase_3-sand"/>
</dbReference>
<dbReference type="KEGG" id="asem:NNL22_04380"/>
<evidence type="ECO:0000259" key="2">
    <source>
        <dbReference type="Pfam" id="PF16036"/>
    </source>
</evidence>
<name>A0A9E8HMV4_9ALTE</name>
<dbReference type="EMBL" id="CP101527">
    <property type="protein sequence ID" value="UZW75826.1"/>
    <property type="molecule type" value="Genomic_DNA"/>
</dbReference>